<dbReference type="AlphaFoldDB" id="A0A0G4LKC2"/>
<evidence type="ECO:0000313" key="3">
    <source>
        <dbReference type="Proteomes" id="UP000045706"/>
    </source>
</evidence>
<feature type="compositionally biased region" description="Low complexity" evidence="1">
    <location>
        <begin position="12"/>
        <end position="22"/>
    </location>
</feature>
<protein>
    <submittedName>
        <fullName evidence="2">Uncharacterized protein</fullName>
    </submittedName>
</protein>
<feature type="compositionally biased region" description="Polar residues" evidence="1">
    <location>
        <begin position="28"/>
        <end position="38"/>
    </location>
</feature>
<sequence>MKRARIEEPVASSSSGHGSGTSAVPSGRGSTSEPQHQSKISRKIRASMTRENSPETAHPRIKEDQAIVDAPMASLFEVTKLRNIRSDPGSRADALLAARRSGEPDFIAQGRVPLAEAEQLFA</sequence>
<reference evidence="3" key="1">
    <citation type="submission" date="2015-05" db="EMBL/GenBank/DDBJ databases">
        <authorList>
            <person name="Fogelqvist Johan"/>
        </authorList>
    </citation>
    <scope>NUCLEOTIDE SEQUENCE [LARGE SCALE GENOMIC DNA]</scope>
</reference>
<accession>A0A0G4LKC2</accession>
<evidence type="ECO:0000313" key="2">
    <source>
        <dbReference type="EMBL" id="CRK22443.1"/>
    </source>
</evidence>
<evidence type="ECO:0000256" key="1">
    <source>
        <dbReference type="SAM" id="MobiDB-lite"/>
    </source>
</evidence>
<dbReference type="Proteomes" id="UP000045706">
    <property type="component" value="Unassembled WGS sequence"/>
</dbReference>
<organism evidence="2 3">
    <name type="scientific">Verticillium longisporum</name>
    <name type="common">Verticillium dahliae var. longisporum</name>
    <dbReference type="NCBI Taxonomy" id="100787"/>
    <lineage>
        <taxon>Eukaryota</taxon>
        <taxon>Fungi</taxon>
        <taxon>Dikarya</taxon>
        <taxon>Ascomycota</taxon>
        <taxon>Pezizomycotina</taxon>
        <taxon>Sordariomycetes</taxon>
        <taxon>Hypocreomycetidae</taxon>
        <taxon>Glomerellales</taxon>
        <taxon>Plectosphaerellaceae</taxon>
        <taxon>Verticillium</taxon>
    </lineage>
</organism>
<dbReference type="EMBL" id="CVQI01013335">
    <property type="protein sequence ID" value="CRK22443.1"/>
    <property type="molecule type" value="Genomic_DNA"/>
</dbReference>
<gene>
    <name evidence="2" type="ORF">BN1723_002882</name>
</gene>
<feature type="non-terminal residue" evidence="2">
    <location>
        <position position="122"/>
    </location>
</feature>
<feature type="region of interest" description="Disordered" evidence="1">
    <location>
        <begin position="1"/>
        <end position="62"/>
    </location>
</feature>
<proteinExistence type="predicted"/>
<name>A0A0G4LKC2_VERLO</name>